<dbReference type="OrthoDB" id="1828825at2"/>
<evidence type="ECO:0000313" key="3">
    <source>
        <dbReference type="EMBL" id="KTT71761.1"/>
    </source>
</evidence>
<dbReference type="Proteomes" id="UP000074310">
    <property type="component" value="Unassembled WGS sequence"/>
</dbReference>
<organism evidence="3 4">
    <name type="scientific">Sphingomonas endophytica</name>
    <dbReference type="NCBI Taxonomy" id="869719"/>
    <lineage>
        <taxon>Bacteria</taxon>
        <taxon>Pseudomonadati</taxon>
        <taxon>Pseudomonadota</taxon>
        <taxon>Alphaproteobacteria</taxon>
        <taxon>Sphingomonadales</taxon>
        <taxon>Sphingomonadaceae</taxon>
        <taxon>Sphingomonas</taxon>
    </lineage>
</organism>
<keyword evidence="1" id="KW-0732">Signal</keyword>
<dbReference type="SUPFAM" id="SSF52266">
    <property type="entry name" value="SGNH hydrolase"/>
    <property type="match status" value="1"/>
</dbReference>
<comment type="caution">
    <text evidence="3">The sequence shown here is derived from an EMBL/GenBank/DDBJ whole genome shotgun (WGS) entry which is preliminary data.</text>
</comment>
<protein>
    <submittedName>
        <fullName evidence="3">GDSL family lipase</fullName>
    </submittedName>
</protein>
<evidence type="ECO:0000259" key="2">
    <source>
        <dbReference type="Pfam" id="PF13472"/>
    </source>
</evidence>
<dbReference type="AlphaFoldDB" id="A0A147I216"/>
<dbReference type="PANTHER" id="PTHR43784:SF2">
    <property type="entry name" value="GDSL-LIKE LIPASE_ACYLHYDROLASE, PUTATIVE (AFU_ORTHOLOGUE AFUA_2G00820)-RELATED"/>
    <property type="match status" value="1"/>
</dbReference>
<evidence type="ECO:0000313" key="4">
    <source>
        <dbReference type="Proteomes" id="UP000074310"/>
    </source>
</evidence>
<name>A0A147I216_9SPHN</name>
<dbReference type="InterPro" id="IPR036514">
    <property type="entry name" value="SGNH_hydro_sf"/>
</dbReference>
<dbReference type="GO" id="GO:0016788">
    <property type="term" value="F:hydrolase activity, acting on ester bonds"/>
    <property type="evidence" value="ECO:0007669"/>
    <property type="project" value="UniProtKB-ARBA"/>
</dbReference>
<feature type="domain" description="SGNH hydrolase-type esterase" evidence="2">
    <location>
        <begin position="200"/>
        <end position="392"/>
    </location>
</feature>
<dbReference type="EMBL" id="LDTB01000035">
    <property type="protein sequence ID" value="KTT71761.1"/>
    <property type="molecule type" value="Genomic_DNA"/>
</dbReference>
<dbReference type="CDD" id="cd01830">
    <property type="entry name" value="XynE_like"/>
    <property type="match status" value="1"/>
</dbReference>
<dbReference type="PATRIC" id="fig|869719.3.peg.1858"/>
<accession>A0A147I216</accession>
<dbReference type="Gene3D" id="3.40.50.1110">
    <property type="entry name" value="SGNH hydrolase"/>
    <property type="match status" value="1"/>
</dbReference>
<sequence length="405" mass="42395">MRLALLLASTALIAAPPASAKTACSWQAAWASAQMVPEGNNVLAAGTLADATLRQIVRPSIGGKRVRVRFSNVFGRAPLTIDAASVGHAVRNDSARVQQGSLRALTFAGAKGVTVPPGAEWLSDPVTLPVAAFENLSVSMHLPAEPDGATSHPGSRATSWIAKGERTGLTDLPGATGTDHWFQLSGVEVERCAAPGGIVAFGDSITDGYGVKPNTNARWTDGLARRLGGTVAVLNAGIGGNRVLLDGLGPNGMARFERDVLGQAGVRHLIVLEGINDIGVLTRERPATPETHRALVAGVTGAYAQMVARARAHGIMTHIATIMPFASNGYYHPGPETEADRQAINAWIRTPGNADHVIDFDRIMRDPAHPDRLLPAFDSGDGLHPSIAGYKAMADAVPLAGLRSR</sequence>
<reference evidence="3 4" key="1">
    <citation type="journal article" date="2016" name="Front. Microbiol.">
        <title>Genomic Resource of Rice Seed Associated Bacteria.</title>
        <authorList>
            <person name="Midha S."/>
            <person name="Bansal K."/>
            <person name="Sharma S."/>
            <person name="Kumar N."/>
            <person name="Patil P.P."/>
            <person name="Chaudhry V."/>
            <person name="Patil P.B."/>
        </authorList>
    </citation>
    <scope>NUCLEOTIDE SEQUENCE [LARGE SCALE GENOMIC DNA]</scope>
    <source>
        <strain evidence="3 4">NS334</strain>
    </source>
</reference>
<dbReference type="PANTHER" id="PTHR43784">
    <property type="entry name" value="GDSL-LIKE LIPASE/ACYLHYDROLASE, PUTATIVE (AFU_ORTHOLOGUE AFUA_2G00820)-RELATED"/>
    <property type="match status" value="1"/>
</dbReference>
<dbReference type="Pfam" id="PF13472">
    <property type="entry name" value="Lipase_GDSL_2"/>
    <property type="match status" value="1"/>
</dbReference>
<dbReference type="RefSeq" id="WP_058755823.1">
    <property type="nucleotide sequence ID" value="NZ_LDTB01000035.1"/>
</dbReference>
<keyword evidence="4" id="KW-1185">Reference proteome</keyword>
<dbReference type="InterPro" id="IPR013830">
    <property type="entry name" value="SGNH_hydro"/>
</dbReference>
<evidence type="ECO:0000256" key="1">
    <source>
        <dbReference type="SAM" id="SignalP"/>
    </source>
</evidence>
<gene>
    <name evidence="3" type="ORF">NS334_09975</name>
</gene>
<dbReference type="InterPro" id="IPR053140">
    <property type="entry name" value="GDSL_Rv0518-like"/>
</dbReference>
<feature type="chain" id="PRO_5007548255" evidence="1">
    <location>
        <begin position="21"/>
        <end position="405"/>
    </location>
</feature>
<feature type="signal peptide" evidence="1">
    <location>
        <begin position="1"/>
        <end position="20"/>
    </location>
</feature>
<proteinExistence type="predicted"/>